<keyword evidence="2" id="KW-1185">Reference proteome</keyword>
<proteinExistence type="predicted"/>
<dbReference type="EMBL" id="OY660885">
    <property type="protein sequence ID" value="CAJ1085613.1"/>
    <property type="molecule type" value="Genomic_DNA"/>
</dbReference>
<reference evidence="1" key="1">
    <citation type="submission" date="2023-08" db="EMBL/GenBank/DDBJ databases">
        <authorList>
            <person name="Alioto T."/>
            <person name="Alioto T."/>
            <person name="Gomez Garrido J."/>
        </authorList>
    </citation>
    <scope>NUCLEOTIDE SEQUENCE</scope>
</reference>
<evidence type="ECO:0000313" key="1">
    <source>
        <dbReference type="EMBL" id="CAJ1085613.1"/>
    </source>
</evidence>
<dbReference type="AlphaFoldDB" id="A0AAV1HLL2"/>
<sequence>MVFEVILSPCCDFHSRVLSVFITLKIRTIQSWFWSWSKSTQKHYSVTVELFTHVVSHRVLRLKETFVFLTFYQHLSQNSDLVLMSVKFPIIFNFPIIIQFPIIKFPIIVNTLAAAVLKTGKVFI</sequence>
<organism evidence="1 2">
    <name type="scientific">Xyrichtys novacula</name>
    <name type="common">Pearly razorfish</name>
    <name type="synonym">Hemipteronotus novacula</name>
    <dbReference type="NCBI Taxonomy" id="13765"/>
    <lineage>
        <taxon>Eukaryota</taxon>
        <taxon>Metazoa</taxon>
        <taxon>Chordata</taxon>
        <taxon>Craniata</taxon>
        <taxon>Vertebrata</taxon>
        <taxon>Euteleostomi</taxon>
        <taxon>Actinopterygii</taxon>
        <taxon>Neopterygii</taxon>
        <taxon>Teleostei</taxon>
        <taxon>Neoteleostei</taxon>
        <taxon>Acanthomorphata</taxon>
        <taxon>Eupercaria</taxon>
        <taxon>Labriformes</taxon>
        <taxon>Labridae</taxon>
        <taxon>Xyrichtys</taxon>
    </lineage>
</organism>
<protein>
    <submittedName>
        <fullName evidence="1">Uncharacterized protein</fullName>
    </submittedName>
</protein>
<evidence type="ECO:0000313" key="2">
    <source>
        <dbReference type="Proteomes" id="UP001178508"/>
    </source>
</evidence>
<name>A0AAV1HLL2_XYRNO</name>
<gene>
    <name evidence="1" type="ORF">XNOV1_A015777</name>
</gene>
<accession>A0AAV1HLL2</accession>
<dbReference type="Proteomes" id="UP001178508">
    <property type="component" value="Chromosome 22"/>
</dbReference>